<dbReference type="AlphaFoldDB" id="X1R8E9"/>
<sequence length="41" mass="4767">GDRGDRRAPFSLKVLYARKYKEKFRKNLSVLSPLSPLKTMV</sequence>
<comment type="caution">
    <text evidence="1">The sequence shown here is derived from an EMBL/GenBank/DDBJ whole genome shotgun (WGS) entry which is preliminary data.</text>
</comment>
<name>X1R8E9_9ZZZZ</name>
<reference evidence="1" key="1">
    <citation type="journal article" date="2014" name="Front. Microbiol.">
        <title>High frequency of phylogenetically diverse reductive dehalogenase-homologous genes in deep subseafloor sedimentary metagenomes.</title>
        <authorList>
            <person name="Kawai M."/>
            <person name="Futagami T."/>
            <person name="Toyoda A."/>
            <person name="Takaki Y."/>
            <person name="Nishi S."/>
            <person name="Hori S."/>
            <person name="Arai W."/>
            <person name="Tsubouchi T."/>
            <person name="Morono Y."/>
            <person name="Uchiyama I."/>
            <person name="Ito T."/>
            <person name="Fujiyama A."/>
            <person name="Inagaki F."/>
            <person name="Takami H."/>
        </authorList>
    </citation>
    <scope>NUCLEOTIDE SEQUENCE</scope>
    <source>
        <strain evidence="1">Expedition CK06-06</strain>
    </source>
</reference>
<dbReference type="EMBL" id="BARV01044792">
    <property type="protein sequence ID" value="GAI63306.1"/>
    <property type="molecule type" value="Genomic_DNA"/>
</dbReference>
<protein>
    <submittedName>
        <fullName evidence="1">Uncharacterized protein</fullName>
    </submittedName>
</protein>
<organism evidence="1">
    <name type="scientific">marine sediment metagenome</name>
    <dbReference type="NCBI Taxonomy" id="412755"/>
    <lineage>
        <taxon>unclassified sequences</taxon>
        <taxon>metagenomes</taxon>
        <taxon>ecological metagenomes</taxon>
    </lineage>
</organism>
<evidence type="ECO:0000313" key="1">
    <source>
        <dbReference type="EMBL" id="GAI63306.1"/>
    </source>
</evidence>
<gene>
    <name evidence="1" type="ORF">S06H3_66045</name>
</gene>
<proteinExistence type="predicted"/>
<accession>X1R8E9</accession>
<feature type="non-terminal residue" evidence="1">
    <location>
        <position position="1"/>
    </location>
</feature>